<dbReference type="VEuPathDB" id="TriTrypDB:TcCL_NonESM05275"/>
<dbReference type="CDD" id="cd03382">
    <property type="entry name" value="PAP2_dolichyldiphosphatase"/>
    <property type="match status" value="1"/>
</dbReference>
<dbReference type="PANTHER" id="PTHR14969">
    <property type="entry name" value="SPHINGOSINE-1-PHOSPHATE PHOSPHOHYDROLASE"/>
    <property type="match status" value="1"/>
</dbReference>
<dbReference type="SMART" id="SM00014">
    <property type="entry name" value="acidPPc"/>
    <property type="match status" value="1"/>
</dbReference>
<dbReference type="GO" id="GO:0016020">
    <property type="term" value="C:membrane"/>
    <property type="evidence" value="ECO:0007669"/>
    <property type="project" value="UniProtKB-SubCell"/>
</dbReference>
<feature type="transmembrane region" description="Helical" evidence="6">
    <location>
        <begin position="150"/>
        <end position="169"/>
    </location>
</feature>
<keyword evidence="3" id="KW-0378">Hydrolase</keyword>
<feature type="transmembrane region" description="Helical" evidence="6">
    <location>
        <begin position="54"/>
        <end position="75"/>
    </location>
</feature>
<dbReference type="Gene3D" id="1.20.144.10">
    <property type="entry name" value="Phosphatidic acid phosphatase type 2/haloperoxidase"/>
    <property type="match status" value="1"/>
</dbReference>
<dbReference type="EMBL" id="PRFA01000427">
    <property type="protein sequence ID" value="PWU83016.1"/>
    <property type="molecule type" value="Genomic_DNA"/>
</dbReference>
<evidence type="ECO:0000313" key="8">
    <source>
        <dbReference type="EMBL" id="PWU83016.1"/>
    </source>
</evidence>
<name>A0A2V2UIQ9_TRYCR</name>
<dbReference type="VEuPathDB" id="TriTrypDB:C3747_89g72"/>
<dbReference type="InterPro" id="IPR039667">
    <property type="entry name" value="Dolichyldiphosphatase_PAP2"/>
</dbReference>
<evidence type="ECO:0000256" key="1">
    <source>
        <dbReference type="ARBA" id="ARBA00004141"/>
    </source>
</evidence>
<dbReference type="InterPro" id="IPR036938">
    <property type="entry name" value="PAP2/HPO_sf"/>
</dbReference>
<evidence type="ECO:0000256" key="4">
    <source>
        <dbReference type="ARBA" id="ARBA00022989"/>
    </source>
</evidence>
<dbReference type="PANTHER" id="PTHR14969:SF59">
    <property type="entry name" value="DOLICHYLDIPHOSPHATASE"/>
    <property type="match status" value="1"/>
</dbReference>
<evidence type="ECO:0000256" key="5">
    <source>
        <dbReference type="ARBA" id="ARBA00023136"/>
    </source>
</evidence>
<dbReference type="VEuPathDB" id="TriTrypDB:TcYC6_0095170"/>
<accession>A0A2V2UIQ9</accession>
<protein>
    <submittedName>
        <fullName evidence="8">Putative dolichyl pyrophosphate phosphatase</fullName>
    </submittedName>
</protein>
<dbReference type="AlphaFoldDB" id="A0A2V2UIQ9"/>
<dbReference type="VEuPathDB" id="TriTrypDB:TcG_04294"/>
<feature type="transmembrane region" description="Helical" evidence="6">
    <location>
        <begin position="126"/>
        <end position="144"/>
    </location>
</feature>
<dbReference type="SUPFAM" id="SSF48317">
    <property type="entry name" value="Acid phosphatase/Vanadium-dependent haloperoxidase"/>
    <property type="match status" value="1"/>
</dbReference>
<evidence type="ECO:0000256" key="2">
    <source>
        <dbReference type="ARBA" id="ARBA00022692"/>
    </source>
</evidence>
<keyword evidence="5 6" id="KW-0472">Membrane</keyword>
<dbReference type="VEuPathDB" id="TriTrypDB:BCY84_00828"/>
<feature type="transmembrane region" description="Helical" evidence="6">
    <location>
        <begin position="20"/>
        <end position="42"/>
    </location>
</feature>
<dbReference type="Proteomes" id="UP000246121">
    <property type="component" value="Unassembled WGS sequence"/>
</dbReference>
<dbReference type="VEuPathDB" id="TriTrypDB:TcCLB.511491.130"/>
<evidence type="ECO:0000313" key="9">
    <source>
        <dbReference type="Proteomes" id="UP000246121"/>
    </source>
</evidence>
<dbReference type="GO" id="GO:0042392">
    <property type="term" value="F:sphingosine-1-phosphate phosphatase activity"/>
    <property type="evidence" value="ECO:0007669"/>
    <property type="project" value="TreeGrafter"/>
</dbReference>
<dbReference type="UniPathway" id="UPA00378"/>
<dbReference type="Pfam" id="PF01569">
    <property type="entry name" value="PAP2"/>
    <property type="match status" value="1"/>
</dbReference>
<gene>
    <name evidence="8" type="ORF">C4B63_427g7</name>
</gene>
<dbReference type="VEuPathDB" id="TriTrypDB:TcBrA4_0030790"/>
<sequence length="199" mass="22154">MNGGWDAWTPTAAFYDTRDSLSFLFAILGLNPFFLLVFLSGLASAAHFRQQTPAIILLLGLSYNTLLNVFFKRFFRSPRPLHPAKGSFDFGVPSAHGMPSDHAQFMFFFVTWLMRRAALTGVPMSLGMRAFLIFSALAVSYGRVYNSHHYPSQVVVGALIGVANAYLCTTPIGEAVLRQVAVAVTPMRDFFTEWVRFVV</sequence>
<feature type="domain" description="Phosphatidic acid phosphatase type 2/haloperoxidase" evidence="7">
    <location>
        <begin position="54"/>
        <end position="169"/>
    </location>
</feature>
<reference evidence="8 9" key="1">
    <citation type="journal article" date="2018" name="Microb. Genom.">
        <title>Expanding an expanded genome: long-read sequencing of Trypanosoma cruzi.</title>
        <authorList>
            <person name="Berna L."/>
            <person name="Rodriguez M."/>
            <person name="Chiribao M.L."/>
            <person name="Parodi-Talice A."/>
            <person name="Pita S."/>
            <person name="Rijo G."/>
            <person name="Alvarez-Valin F."/>
            <person name="Robello C."/>
        </authorList>
    </citation>
    <scope>NUCLEOTIDE SEQUENCE [LARGE SCALE GENOMIC DNA]</scope>
    <source>
        <strain evidence="8 9">Dm28c</strain>
    </source>
</reference>
<proteinExistence type="predicted"/>
<organism evidence="8 9">
    <name type="scientific">Trypanosoma cruzi</name>
    <dbReference type="NCBI Taxonomy" id="5693"/>
    <lineage>
        <taxon>Eukaryota</taxon>
        <taxon>Discoba</taxon>
        <taxon>Euglenozoa</taxon>
        <taxon>Kinetoplastea</taxon>
        <taxon>Metakinetoplastina</taxon>
        <taxon>Trypanosomatida</taxon>
        <taxon>Trypanosomatidae</taxon>
        <taxon>Trypanosoma</taxon>
        <taxon>Schizotrypanum</taxon>
    </lineage>
</organism>
<evidence type="ECO:0000256" key="6">
    <source>
        <dbReference type="SAM" id="Phobius"/>
    </source>
</evidence>
<keyword evidence="4 6" id="KW-1133">Transmembrane helix</keyword>
<dbReference type="VEuPathDB" id="TriTrypDB:C4B63_427g7"/>
<dbReference type="VEuPathDB" id="TriTrypDB:TCDM_06307"/>
<keyword evidence="2 6" id="KW-0812">Transmembrane</keyword>
<comment type="subcellular location">
    <subcellularLocation>
        <location evidence="1">Membrane</location>
        <topology evidence="1">Multi-pass membrane protein</topology>
    </subcellularLocation>
</comment>
<evidence type="ECO:0000259" key="7">
    <source>
        <dbReference type="SMART" id="SM00014"/>
    </source>
</evidence>
<comment type="caution">
    <text evidence="8">The sequence shown here is derived from an EMBL/GenBank/DDBJ whole genome shotgun (WGS) entry which is preliminary data.</text>
</comment>
<dbReference type="InterPro" id="IPR000326">
    <property type="entry name" value="PAP2/HPO"/>
</dbReference>
<evidence type="ECO:0000256" key="3">
    <source>
        <dbReference type="ARBA" id="ARBA00022801"/>
    </source>
</evidence>